<evidence type="ECO:0000313" key="3">
    <source>
        <dbReference type="Proteomes" id="UP000770661"/>
    </source>
</evidence>
<accession>A0A8J4XN61</accession>
<reference evidence="2" key="1">
    <citation type="submission" date="2020-07" db="EMBL/GenBank/DDBJ databases">
        <title>The High-quality genome of the commercially important snow crab, Chionoecetes opilio.</title>
        <authorList>
            <person name="Jeong J.-H."/>
            <person name="Ryu S."/>
        </authorList>
    </citation>
    <scope>NUCLEOTIDE SEQUENCE</scope>
    <source>
        <strain evidence="2">MADBK_172401_WGS</strain>
        <tissue evidence="2">Digestive gland</tissue>
    </source>
</reference>
<feature type="region of interest" description="Disordered" evidence="1">
    <location>
        <begin position="114"/>
        <end position="165"/>
    </location>
</feature>
<feature type="compositionally biased region" description="Pro residues" evidence="1">
    <location>
        <begin position="114"/>
        <end position="126"/>
    </location>
</feature>
<dbReference type="AlphaFoldDB" id="A0A8J4XN61"/>
<keyword evidence="3" id="KW-1185">Reference proteome</keyword>
<sequence>MEEGSRSVTWYATATRREPLTLPPGLSPRVVSRLIRLRLGYRCASQILQTAPDQCPYCFEIADDPLHHYILRCPVTQALRHPVAWTPDTDNQAAALAIASASTQMLADLFLPLTPSPPHAPHPPLPLTANQNSSPLFPPQPPPYLSHLNKKPTPFTPQPPTPSPQ</sequence>
<dbReference type="EMBL" id="JACEEZ010025183">
    <property type="protein sequence ID" value="KAG0703731.1"/>
    <property type="molecule type" value="Genomic_DNA"/>
</dbReference>
<proteinExistence type="predicted"/>
<feature type="compositionally biased region" description="Pro residues" evidence="1">
    <location>
        <begin position="154"/>
        <end position="165"/>
    </location>
</feature>
<protein>
    <submittedName>
        <fullName evidence="2">Uncharacterized protein</fullName>
    </submittedName>
</protein>
<dbReference type="Proteomes" id="UP000770661">
    <property type="component" value="Unassembled WGS sequence"/>
</dbReference>
<evidence type="ECO:0000256" key="1">
    <source>
        <dbReference type="SAM" id="MobiDB-lite"/>
    </source>
</evidence>
<organism evidence="2 3">
    <name type="scientific">Chionoecetes opilio</name>
    <name type="common">Atlantic snow crab</name>
    <name type="synonym">Cancer opilio</name>
    <dbReference type="NCBI Taxonomy" id="41210"/>
    <lineage>
        <taxon>Eukaryota</taxon>
        <taxon>Metazoa</taxon>
        <taxon>Ecdysozoa</taxon>
        <taxon>Arthropoda</taxon>
        <taxon>Crustacea</taxon>
        <taxon>Multicrustacea</taxon>
        <taxon>Malacostraca</taxon>
        <taxon>Eumalacostraca</taxon>
        <taxon>Eucarida</taxon>
        <taxon>Decapoda</taxon>
        <taxon>Pleocyemata</taxon>
        <taxon>Brachyura</taxon>
        <taxon>Eubrachyura</taxon>
        <taxon>Majoidea</taxon>
        <taxon>Majidae</taxon>
        <taxon>Chionoecetes</taxon>
    </lineage>
</organism>
<evidence type="ECO:0000313" key="2">
    <source>
        <dbReference type="EMBL" id="KAG0703731.1"/>
    </source>
</evidence>
<comment type="caution">
    <text evidence="2">The sequence shown here is derived from an EMBL/GenBank/DDBJ whole genome shotgun (WGS) entry which is preliminary data.</text>
</comment>
<name>A0A8J4XN61_CHIOP</name>
<gene>
    <name evidence="2" type="ORF">GWK47_002796</name>
</gene>